<accession>A0A8K1YSP8</accession>
<reference evidence="2" key="1">
    <citation type="submission" date="2021-07" db="EMBL/GenBank/DDBJ databases">
        <authorList>
            <person name="Bleriot I."/>
            <person name="Blasco L."/>
            <person name="Pacios O."/>
            <person name="Fernandez-Garcia L."/>
            <person name="Ambroa A."/>
            <person name="Lopez M."/>
            <person name="Ortiz-Cartagena C."/>
            <person name="Fernandez-Cuenca F."/>
            <person name="Oteo J."/>
            <person name="Pascual A."/>
            <person name="Martinez-Martinez L."/>
            <person name="Domingo-Calap P."/>
            <person name="Wood T.K."/>
            <person name="Tomas M."/>
        </authorList>
    </citation>
    <scope>NUCLEOTIDE SEQUENCE</scope>
</reference>
<feature type="transmembrane region" description="Helical" evidence="1">
    <location>
        <begin position="20"/>
        <end position="40"/>
    </location>
</feature>
<protein>
    <submittedName>
        <fullName evidence="2">Uncharacterized protein</fullName>
    </submittedName>
</protein>
<dbReference type="EMBL" id="MZ612118">
    <property type="protein sequence ID" value="UEP19917.1"/>
    <property type="molecule type" value="Genomic_DNA"/>
</dbReference>
<sequence length="41" mass="4629">MINNNIIIITLSVSINLGKISPGYLSFFAGFRAIFFMDIYL</sequence>
<evidence type="ECO:0000313" key="2">
    <source>
        <dbReference type="EMBL" id="UEP19917.1"/>
    </source>
</evidence>
<evidence type="ECO:0000256" key="1">
    <source>
        <dbReference type="SAM" id="Phobius"/>
    </source>
</evidence>
<organism evidence="2">
    <name type="scientific">Klebsiella phage vB_Kpn-VAC111</name>
    <dbReference type="NCBI Taxonomy" id="2886109"/>
    <lineage>
        <taxon>Viruses</taxon>
        <taxon>Duplodnaviria</taxon>
        <taxon>Heunggongvirae</taxon>
        <taxon>Uroviricota</taxon>
        <taxon>Caudoviricetes</taxon>
        <taxon>Drexlerviridae</taxon>
        <taxon>Webervirus</taxon>
    </lineage>
</organism>
<keyword evidence="1" id="KW-0472">Membrane</keyword>
<name>A0A8K1YSP8_9CAUD</name>
<keyword evidence="1" id="KW-1133">Transmembrane helix</keyword>
<proteinExistence type="predicted"/>
<keyword evidence="1" id="KW-0812">Transmembrane</keyword>